<dbReference type="AlphaFoldDB" id="A0AAE3M901"/>
<dbReference type="GO" id="GO:0003700">
    <property type="term" value="F:DNA-binding transcription factor activity"/>
    <property type="evidence" value="ECO:0007669"/>
    <property type="project" value="InterPro"/>
</dbReference>
<evidence type="ECO:0000256" key="2">
    <source>
        <dbReference type="ARBA" id="ARBA00023125"/>
    </source>
</evidence>
<dbReference type="PANTHER" id="PTHR43280">
    <property type="entry name" value="ARAC-FAMILY TRANSCRIPTIONAL REGULATOR"/>
    <property type="match status" value="1"/>
</dbReference>
<dbReference type="InterPro" id="IPR009057">
    <property type="entry name" value="Homeodomain-like_sf"/>
</dbReference>
<dbReference type="GO" id="GO:0043565">
    <property type="term" value="F:sequence-specific DNA binding"/>
    <property type="evidence" value="ECO:0007669"/>
    <property type="project" value="InterPro"/>
</dbReference>
<comment type="caution">
    <text evidence="5">The sequence shown here is derived from an EMBL/GenBank/DDBJ whole genome shotgun (WGS) entry which is preliminary data.</text>
</comment>
<dbReference type="InterPro" id="IPR018060">
    <property type="entry name" value="HTH_AraC"/>
</dbReference>
<keyword evidence="3" id="KW-0804">Transcription</keyword>
<keyword evidence="2" id="KW-0238">DNA-binding</keyword>
<dbReference type="RefSeq" id="WP_301192985.1">
    <property type="nucleotide sequence ID" value="NZ_JAPDPJ010000110.1"/>
</dbReference>
<gene>
    <name evidence="5" type="ORF">OM075_23430</name>
</gene>
<organism evidence="5 6">
    <name type="scientific">Plebeiibacterium sediminum</name>
    <dbReference type="NCBI Taxonomy" id="2992112"/>
    <lineage>
        <taxon>Bacteria</taxon>
        <taxon>Pseudomonadati</taxon>
        <taxon>Bacteroidota</taxon>
        <taxon>Bacteroidia</taxon>
        <taxon>Marinilabiliales</taxon>
        <taxon>Marinilabiliaceae</taxon>
        <taxon>Plebeiibacterium</taxon>
    </lineage>
</organism>
<accession>A0AAE3M901</accession>
<name>A0AAE3M901_9BACT</name>
<proteinExistence type="predicted"/>
<dbReference type="PANTHER" id="PTHR43280:SF32">
    <property type="entry name" value="TRANSCRIPTIONAL REGULATORY PROTEIN"/>
    <property type="match status" value="1"/>
</dbReference>
<dbReference type="PROSITE" id="PS01124">
    <property type="entry name" value="HTH_ARAC_FAMILY_2"/>
    <property type="match status" value="1"/>
</dbReference>
<dbReference type="Pfam" id="PF12833">
    <property type="entry name" value="HTH_18"/>
    <property type="match status" value="1"/>
</dbReference>
<sequence length="276" mass="31832">MEDTFKIDLVNEIEAGKIDPAAYEPHTHDYEELIIGTNGQLEHFIDFKSTLYDAPLISFVTKGKVHLAKPKIKDDKCLMWVVRFKSEFIPESTFQLYSFYHNNASFSIGEGLCINRLNALCEMMSDEMKQDAPDYGIIRQLLSSLFTIIKSEWQKQHAEESQVQNSKSLAFSNFLTILEEHYKENVGVDFYAEKLFMTSRNLNLICRHIMQKSLSEIIETRKLLEAKNLLSTTDKTITEIGFELGFNEKAYFTNLFKKKTGQTPSGFRTDIKTMIS</sequence>
<reference evidence="5" key="1">
    <citation type="submission" date="2022-10" db="EMBL/GenBank/DDBJ databases">
        <authorList>
            <person name="Yu W.X."/>
        </authorList>
    </citation>
    <scope>NUCLEOTIDE SEQUENCE</scope>
    <source>
        <strain evidence="5">AAT</strain>
    </source>
</reference>
<evidence type="ECO:0000313" key="5">
    <source>
        <dbReference type="EMBL" id="MCW3789434.1"/>
    </source>
</evidence>
<evidence type="ECO:0000256" key="1">
    <source>
        <dbReference type="ARBA" id="ARBA00023015"/>
    </source>
</evidence>
<dbReference type="InterPro" id="IPR020449">
    <property type="entry name" value="Tscrpt_reg_AraC-type_HTH"/>
</dbReference>
<dbReference type="InterPro" id="IPR037923">
    <property type="entry name" value="HTH-like"/>
</dbReference>
<protein>
    <submittedName>
        <fullName evidence="5">AraC family transcriptional regulator</fullName>
    </submittedName>
</protein>
<dbReference type="Proteomes" id="UP001209229">
    <property type="component" value="Unassembled WGS sequence"/>
</dbReference>
<evidence type="ECO:0000256" key="3">
    <source>
        <dbReference type="ARBA" id="ARBA00023163"/>
    </source>
</evidence>
<dbReference type="PRINTS" id="PR00032">
    <property type="entry name" value="HTHARAC"/>
</dbReference>
<dbReference type="PROSITE" id="PS00041">
    <property type="entry name" value="HTH_ARAC_FAMILY_1"/>
    <property type="match status" value="1"/>
</dbReference>
<evidence type="ECO:0000313" key="6">
    <source>
        <dbReference type="Proteomes" id="UP001209229"/>
    </source>
</evidence>
<dbReference type="SUPFAM" id="SSF51215">
    <property type="entry name" value="Regulatory protein AraC"/>
    <property type="match status" value="1"/>
</dbReference>
<dbReference type="SMART" id="SM00342">
    <property type="entry name" value="HTH_ARAC"/>
    <property type="match status" value="1"/>
</dbReference>
<keyword evidence="1" id="KW-0805">Transcription regulation</keyword>
<evidence type="ECO:0000259" key="4">
    <source>
        <dbReference type="PROSITE" id="PS01124"/>
    </source>
</evidence>
<keyword evidence="6" id="KW-1185">Reference proteome</keyword>
<dbReference type="InterPro" id="IPR018062">
    <property type="entry name" value="HTH_AraC-typ_CS"/>
</dbReference>
<dbReference type="EMBL" id="JAPDPJ010000110">
    <property type="protein sequence ID" value="MCW3789434.1"/>
    <property type="molecule type" value="Genomic_DNA"/>
</dbReference>
<dbReference type="Gene3D" id="1.10.10.60">
    <property type="entry name" value="Homeodomain-like"/>
    <property type="match status" value="1"/>
</dbReference>
<feature type="domain" description="HTH araC/xylS-type" evidence="4">
    <location>
        <begin position="172"/>
        <end position="270"/>
    </location>
</feature>
<dbReference type="SUPFAM" id="SSF46689">
    <property type="entry name" value="Homeodomain-like"/>
    <property type="match status" value="1"/>
</dbReference>